<dbReference type="EMBL" id="JAAXOP010000021">
    <property type="protein sequence ID" value="NKY53801.1"/>
    <property type="molecule type" value="Genomic_DNA"/>
</dbReference>
<feature type="signal peptide" evidence="1">
    <location>
        <begin position="1"/>
        <end position="22"/>
    </location>
</feature>
<dbReference type="PANTHER" id="PTHR35333:SF3">
    <property type="entry name" value="BETA-LACTAMASE-TYPE TRANSPEPTIDASE FOLD CONTAINING PROTEIN"/>
    <property type="match status" value="1"/>
</dbReference>
<name>A0A846Y7T3_9NOCA</name>
<accession>A0A846Y7T3</accession>
<dbReference type="InterPro" id="IPR045155">
    <property type="entry name" value="Beta-lactam_cat"/>
</dbReference>
<feature type="chain" id="PRO_5038360328" evidence="1">
    <location>
        <begin position="23"/>
        <end position="342"/>
    </location>
</feature>
<gene>
    <name evidence="3" type="ORF">HGA08_26755</name>
</gene>
<evidence type="ECO:0000256" key="1">
    <source>
        <dbReference type="SAM" id="SignalP"/>
    </source>
</evidence>
<evidence type="ECO:0000313" key="4">
    <source>
        <dbReference type="Proteomes" id="UP000565711"/>
    </source>
</evidence>
<reference evidence="3 4" key="1">
    <citation type="submission" date="2020-04" db="EMBL/GenBank/DDBJ databases">
        <title>MicrobeNet Type strains.</title>
        <authorList>
            <person name="Nicholson A.C."/>
        </authorList>
    </citation>
    <scope>NUCLEOTIDE SEQUENCE [LARGE SCALE GENOMIC DNA]</scope>
    <source>
        <strain evidence="3 4">JCM 12354</strain>
    </source>
</reference>
<dbReference type="Proteomes" id="UP000565711">
    <property type="component" value="Unassembled WGS sequence"/>
</dbReference>
<dbReference type="PROSITE" id="PS51257">
    <property type="entry name" value="PROKAR_LIPOPROTEIN"/>
    <property type="match status" value="1"/>
</dbReference>
<comment type="caution">
    <text evidence="3">The sequence shown here is derived from an EMBL/GenBank/DDBJ whole genome shotgun (WGS) entry which is preliminary data.</text>
</comment>
<dbReference type="Gene3D" id="3.40.710.10">
    <property type="entry name" value="DD-peptidase/beta-lactamase superfamily"/>
    <property type="match status" value="1"/>
</dbReference>
<keyword evidence="4" id="KW-1185">Reference proteome</keyword>
<keyword evidence="1" id="KW-0732">Signal</keyword>
<dbReference type="SUPFAM" id="SSF56601">
    <property type="entry name" value="beta-lactamase/transpeptidase-like"/>
    <property type="match status" value="1"/>
</dbReference>
<dbReference type="InterPro" id="IPR012338">
    <property type="entry name" value="Beta-lactam/transpept-like"/>
</dbReference>
<dbReference type="InterPro" id="IPR000871">
    <property type="entry name" value="Beta-lactam_class-A"/>
</dbReference>
<dbReference type="PANTHER" id="PTHR35333">
    <property type="entry name" value="BETA-LACTAMASE"/>
    <property type="match status" value="1"/>
</dbReference>
<evidence type="ECO:0000313" key="3">
    <source>
        <dbReference type="EMBL" id="NKY53801.1"/>
    </source>
</evidence>
<organism evidence="3 4">
    <name type="scientific">Nocardia vermiculata</name>
    <dbReference type="NCBI Taxonomy" id="257274"/>
    <lineage>
        <taxon>Bacteria</taxon>
        <taxon>Bacillati</taxon>
        <taxon>Actinomycetota</taxon>
        <taxon>Actinomycetes</taxon>
        <taxon>Mycobacteriales</taxon>
        <taxon>Nocardiaceae</taxon>
        <taxon>Nocardia</taxon>
    </lineage>
</organism>
<dbReference type="GO" id="GO:0030655">
    <property type="term" value="P:beta-lactam antibiotic catabolic process"/>
    <property type="evidence" value="ECO:0007669"/>
    <property type="project" value="InterPro"/>
</dbReference>
<dbReference type="AlphaFoldDB" id="A0A846Y7T3"/>
<keyword evidence="3" id="KW-0378">Hydrolase</keyword>
<dbReference type="Pfam" id="PF13354">
    <property type="entry name" value="Beta-lactamase2"/>
    <property type="match status" value="1"/>
</dbReference>
<evidence type="ECO:0000259" key="2">
    <source>
        <dbReference type="Pfam" id="PF13354"/>
    </source>
</evidence>
<dbReference type="GO" id="GO:0046677">
    <property type="term" value="P:response to antibiotic"/>
    <property type="evidence" value="ECO:0007669"/>
    <property type="project" value="InterPro"/>
</dbReference>
<dbReference type="GO" id="GO:0008800">
    <property type="term" value="F:beta-lactamase activity"/>
    <property type="evidence" value="ECO:0007669"/>
    <property type="project" value="InterPro"/>
</dbReference>
<proteinExistence type="predicted"/>
<feature type="domain" description="Beta-lactamase class A catalytic" evidence="2">
    <location>
        <begin position="57"/>
        <end position="302"/>
    </location>
</feature>
<protein>
    <submittedName>
        <fullName evidence="3">Serine hydrolase</fullName>
    </submittedName>
</protein>
<sequence>MYMRIRMALATMVIPLATGCSGTEPAAQACGPSPEPGVSSADGWLGRIDAEPETISVYVDDGKGNVVQRRADEPQPTASANKVVPLAAYARAVANGELDPQERVPVAEWERWYLPGTDGGAHDRARARLGGEAVTLDQLVSAMIRESDNAVPDYLRERLGDLAMIDAAAAGGWEEYRPSSKLGEMIRLLEPGGDEWDTARRYAYDPAYGAHIRSRPLPAPQAQARWAETTATASARRLASMHRALADGSFGAGADIARAQLEWQQPPPGYEAIGFKGGSYPGVLADAIYLRAADGTVATAVLLDHRMPVDLWAEAMTTLSQQQVLVGAMADPETARRLACAV</sequence>